<comment type="caution">
    <text evidence="1">The sequence shown here is derived from an EMBL/GenBank/DDBJ whole genome shotgun (WGS) entry which is preliminary data.</text>
</comment>
<sequence>MPSTLEAFFTHGDAPCALLPSTASAQEDSRWSHEALLYLHSPQDAGQTSLLLQYGFSRAKSGQGIVLVLCGEGGAHKPKPTVVPLAPCAVCHAPVKTGMDNDVWRRVRIKYIPTSDALQTFAWSLQLAHSDQTSVLLVDSFDKFFTMESMGPVYQTLAALFEARRYMAETTGHGQVVLSGGSDAFFLHDRRILQRWCRFLRISRTRDDGSFVLGYEDAPDDEEEEAHGEEYVVGVGYEYHLRREGLSEGSFGLQRIFTRRST</sequence>
<keyword evidence="2" id="KW-1185">Reference proteome</keyword>
<reference evidence="1" key="1">
    <citation type="submission" date="2019-03" db="EMBL/GenBank/DDBJ databases">
        <title>Long read genome sequence of the mycoparasitic Pythium oligandrum ATCC 38472 isolated from sugarbeet rhizosphere.</title>
        <authorList>
            <person name="Gaulin E."/>
        </authorList>
    </citation>
    <scope>NUCLEOTIDE SEQUENCE</scope>
    <source>
        <strain evidence="1">ATCC 38472_TT</strain>
    </source>
</reference>
<gene>
    <name evidence="1" type="ORF">Poli38472_012704</name>
</gene>
<name>A0A8K1FK94_PYTOL</name>
<proteinExistence type="predicted"/>
<dbReference type="GO" id="GO:0000724">
    <property type="term" value="P:double-strand break repair via homologous recombination"/>
    <property type="evidence" value="ECO:0007669"/>
    <property type="project" value="TreeGrafter"/>
</dbReference>
<evidence type="ECO:0000313" key="1">
    <source>
        <dbReference type="EMBL" id="TMW61513.1"/>
    </source>
</evidence>
<dbReference type="OrthoDB" id="157876at2759"/>
<organism evidence="1 2">
    <name type="scientific">Pythium oligandrum</name>
    <name type="common">Mycoparasitic fungus</name>
    <dbReference type="NCBI Taxonomy" id="41045"/>
    <lineage>
        <taxon>Eukaryota</taxon>
        <taxon>Sar</taxon>
        <taxon>Stramenopiles</taxon>
        <taxon>Oomycota</taxon>
        <taxon>Peronosporomycetes</taxon>
        <taxon>Pythiales</taxon>
        <taxon>Pythiaceae</taxon>
        <taxon>Pythium</taxon>
    </lineage>
</organism>
<evidence type="ECO:0000313" key="2">
    <source>
        <dbReference type="Proteomes" id="UP000794436"/>
    </source>
</evidence>
<accession>A0A8K1FK94</accession>
<dbReference type="PANTHER" id="PTHR28653">
    <property type="match status" value="1"/>
</dbReference>
<protein>
    <submittedName>
        <fullName evidence="1">Uncharacterized protein</fullName>
    </submittedName>
</protein>
<dbReference type="AlphaFoldDB" id="A0A8K1FK94"/>
<dbReference type="GO" id="GO:0097196">
    <property type="term" value="C:Shu complex"/>
    <property type="evidence" value="ECO:0007669"/>
    <property type="project" value="TreeGrafter"/>
</dbReference>
<dbReference type="GO" id="GO:0003697">
    <property type="term" value="F:single-stranded DNA binding"/>
    <property type="evidence" value="ECO:0007669"/>
    <property type="project" value="TreeGrafter"/>
</dbReference>
<dbReference type="EMBL" id="SPLM01000076">
    <property type="protein sequence ID" value="TMW61513.1"/>
    <property type="molecule type" value="Genomic_DNA"/>
</dbReference>
<dbReference type="Proteomes" id="UP000794436">
    <property type="component" value="Unassembled WGS sequence"/>
</dbReference>
<dbReference type="PANTHER" id="PTHR28653:SF1">
    <property type="entry name" value="ATPASE SWSAP1"/>
    <property type="match status" value="1"/>
</dbReference>